<comment type="caution">
    <text evidence="2">The sequence shown here is derived from an EMBL/GenBank/DDBJ whole genome shotgun (WGS) entry which is preliminary data.</text>
</comment>
<dbReference type="EMBL" id="LSSK01001162">
    <property type="protein sequence ID" value="OMH80534.1"/>
    <property type="molecule type" value="Genomic_DNA"/>
</dbReference>
<evidence type="ECO:0000313" key="2">
    <source>
        <dbReference type="EMBL" id="OMH80534.1"/>
    </source>
</evidence>
<dbReference type="Proteomes" id="UP000188320">
    <property type="component" value="Unassembled WGS sequence"/>
</dbReference>
<feature type="compositionally biased region" description="Low complexity" evidence="1">
    <location>
        <begin position="716"/>
        <end position="741"/>
    </location>
</feature>
<keyword evidence="3" id="KW-1185">Reference proteome</keyword>
<proteinExistence type="predicted"/>
<feature type="compositionally biased region" description="Low complexity" evidence="1">
    <location>
        <begin position="680"/>
        <end position="703"/>
    </location>
</feature>
<evidence type="ECO:0000313" key="3">
    <source>
        <dbReference type="Proteomes" id="UP000188320"/>
    </source>
</evidence>
<sequence length="897" mass="99731">MSNSQDRNPQDYGRYIDQFFIRDGRIEFSGEGMENEEGRETRIGDSDLARIREYNRTNVAFDNNSMFMGQQEIDDLVLGSFSNTRGTSNDSSVVGDAILMDLEYGNGRRRTRQQVEEEEREGEGEGEGDEGGEEERGGSAAVAAERERARQSELYRTRRAYELSRDVLRSYLGNTQLLEESQQQRRILNASVEIGNADQGSSRSSIRGGRGRSRSSRTIDRSRGVGISRYGIESRNRQSRLAESRQLFSRMSPSNYANGVARFDQINQSSSNDRSSSDNRTSGDSDDNAVPSTIPVGIDFFRLGENVNGEEQRREDLGTIWEGETRVDQTINEELEGMSSDGSSEAQDLISSLLANGTTNPRLVTSIVQLPANGNVEVMNINDNDNINTRGVQELQAQRRRQLQRHQQHQRHQERQRRQRFLEYLDGLMSTTNLRQSFDTLASTFLSNSAADSSFLGSSANGLARRTQQEEGNLTSASLLPLGSVSDSHLSSNLLDPKHSDSCSCKNHRSSKHDRVLRTFVHRTESNVSLDNSVSASISRTYGPAVAPTSPNSHLPLATRVTSIDFEHSYSCRADVRAFSKNIAPLLHYSIARHSFATCHTANPRPIFPSCHLSPHCPSSLLIPTALLSPVVRLNLSSPNSSPNFTSAMLKWIYFEGSTLPTLNSNRFSSSYLSSSLSSSSSSFSSSSPSSSSPSSPSISNSFHPILSHPYTIDPNSSNNNSNNNNTRTRTRARNNINNNNQPVNHATELLIFTSTAPISDFSVFEKYDNVDPQSLTDIISVDNDTQLHFLAHVKLREELKYRSIYEVHNPKTPFTCRYLYIKLLRSETPSKYLSFLNRNGARTQLSSNNDDKPTADGNTTVAGTTSLSSVMYTKLPRIYLGGILIPPCTFSHIQTA</sequence>
<feature type="region of interest" description="Disordered" evidence="1">
    <location>
        <begin position="108"/>
        <end position="149"/>
    </location>
</feature>
<feature type="region of interest" description="Disordered" evidence="1">
    <location>
        <begin position="680"/>
        <end position="742"/>
    </location>
</feature>
<organism evidence="2 3">
    <name type="scientific">Zancudomyces culisetae</name>
    <name type="common">Gut fungus</name>
    <name type="synonym">Smittium culisetae</name>
    <dbReference type="NCBI Taxonomy" id="1213189"/>
    <lineage>
        <taxon>Eukaryota</taxon>
        <taxon>Fungi</taxon>
        <taxon>Fungi incertae sedis</taxon>
        <taxon>Zoopagomycota</taxon>
        <taxon>Kickxellomycotina</taxon>
        <taxon>Harpellomycetes</taxon>
        <taxon>Harpellales</taxon>
        <taxon>Legeriomycetaceae</taxon>
        <taxon>Zancudomyces</taxon>
    </lineage>
</organism>
<gene>
    <name evidence="2" type="ORF">AX774_g6028</name>
</gene>
<dbReference type="AlphaFoldDB" id="A0A1R1PHT1"/>
<accession>A0A1R1PHT1</accession>
<feature type="region of interest" description="Disordered" evidence="1">
    <location>
        <begin position="264"/>
        <end position="293"/>
    </location>
</feature>
<feature type="region of interest" description="Disordered" evidence="1">
    <location>
        <begin position="196"/>
        <end position="239"/>
    </location>
</feature>
<protein>
    <submittedName>
        <fullName evidence="2">Uncharacterized protein</fullName>
    </submittedName>
</protein>
<feature type="compositionally biased region" description="Acidic residues" evidence="1">
    <location>
        <begin position="116"/>
        <end position="133"/>
    </location>
</feature>
<evidence type="ECO:0000256" key="1">
    <source>
        <dbReference type="SAM" id="MobiDB-lite"/>
    </source>
</evidence>
<name>A0A1R1PHT1_ZANCU</name>
<reference evidence="3" key="1">
    <citation type="submission" date="2017-01" db="EMBL/GenBank/DDBJ databases">
        <authorList>
            <person name="Wang Y."/>
            <person name="White M."/>
            <person name="Kvist S."/>
            <person name="Moncalvo J.-M."/>
        </authorList>
    </citation>
    <scope>NUCLEOTIDE SEQUENCE [LARGE SCALE GENOMIC DNA]</scope>
    <source>
        <strain evidence="3">COL-18-3</strain>
    </source>
</reference>